<keyword evidence="4" id="KW-0812">Transmembrane</keyword>
<dbReference type="InterPro" id="IPR005336">
    <property type="entry name" value="MPC"/>
</dbReference>
<proteinExistence type="inferred from homology"/>
<evidence type="ECO:0000313" key="11">
    <source>
        <dbReference type="Proteomes" id="UP001164746"/>
    </source>
</evidence>
<dbReference type="PANTHER" id="PTHR14154">
    <property type="entry name" value="UPF0041 BRAIN PROTEIN 44-RELATED"/>
    <property type="match status" value="1"/>
</dbReference>
<evidence type="ECO:0000256" key="6">
    <source>
        <dbReference type="ARBA" id="ARBA00022989"/>
    </source>
</evidence>
<evidence type="ECO:0000256" key="2">
    <source>
        <dbReference type="ARBA" id="ARBA00006416"/>
    </source>
</evidence>
<name>A0ABY7EA41_MYAAR</name>
<evidence type="ECO:0000256" key="1">
    <source>
        <dbReference type="ARBA" id="ARBA00004448"/>
    </source>
</evidence>
<dbReference type="Proteomes" id="UP001164746">
    <property type="component" value="Chromosome 6"/>
</dbReference>
<keyword evidence="11" id="KW-1185">Reference proteome</keyword>
<evidence type="ECO:0000256" key="8">
    <source>
        <dbReference type="ARBA" id="ARBA00023136"/>
    </source>
</evidence>
<gene>
    <name evidence="10" type="ORF">MAR_016863</name>
</gene>
<keyword evidence="3 9" id="KW-0813">Transport</keyword>
<comment type="similarity">
    <text evidence="2 9">Belongs to the mitochondrial pyruvate carrier (MPC) (TC 2.A.105) family.</text>
</comment>
<keyword evidence="8" id="KW-0472">Membrane</keyword>
<keyword evidence="5 9" id="KW-0999">Mitochondrion inner membrane</keyword>
<reference evidence="10" key="1">
    <citation type="submission" date="2022-11" db="EMBL/GenBank/DDBJ databases">
        <title>Centuries of genome instability and evolution in soft-shell clam transmissible cancer (bioRxiv).</title>
        <authorList>
            <person name="Hart S.F.M."/>
            <person name="Yonemitsu M.A."/>
            <person name="Giersch R.M."/>
            <person name="Beal B.F."/>
            <person name="Arriagada G."/>
            <person name="Davis B.W."/>
            <person name="Ostrander E.A."/>
            <person name="Goff S.P."/>
            <person name="Metzger M.J."/>
        </authorList>
    </citation>
    <scope>NUCLEOTIDE SEQUENCE</scope>
    <source>
        <strain evidence="10">MELC-2E11</strain>
        <tissue evidence="10">Siphon/mantle</tissue>
    </source>
</reference>
<evidence type="ECO:0000256" key="9">
    <source>
        <dbReference type="RuleBase" id="RU363100"/>
    </source>
</evidence>
<dbReference type="Pfam" id="PF03650">
    <property type="entry name" value="MPC"/>
    <property type="match status" value="1"/>
</dbReference>
<evidence type="ECO:0000256" key="4">
    <source>
        <dbReference type="ARBA" id="ARBA00022692"/>
    </source>
</evidence>
<evidence type="ECO:0000256" key="5">
    <source>
        <dbReference type="ARBA" id="ARBA00022792"/>
    </source>
</evidence>
<sequence length="167" mass="19304">MANQAKRLFQYVFSKEFGSYLCRYLHFWGPIANWGLPLAAIADMNKDPEKISGKMTTALFFYSCLFMRFAIKVKPRNLLLFSCHFTNASAQLIQGSRFTNYYYVLDDEERKKYTEFFIQKHSGDVHVHVPTELPAFEGDASIHIPEQHHSGLLGKIETILEEKASKE</sequence>
<accession>A0ABY7EA41</accession>
<protein>
    <recommendedName>
        <fullName evidence="9">Mitochondrial pyruvate carrier</fullName>
    </recommendedName>
</protein>
<keyword evidence="6" id="KW-1133">Transmembrane helix</keyword>
<comment type="function">
    <text evidence="9">Mediates the uptake of pyruvate into mitochondria.</text>
</comment>
<evidence type="ECO:0000256" key="3">
    <source>
        <dbReference type="ARBA" id="ARBA00022448"/>
    </source>
</evidence>
<evidence type="ECO:0000256" key="7">
    <source>
        <dbReference type="ARBA" id="ARBA00023128"/>
    </source>
</evidence>
<dbReference type="EMBL" id="CP111017">
    <property type="protein sequence ID" value="WAR06905.1"/>
    <property type="molecule type" value="Genomic_DNA"/>
</dbReference>
<evidence type="ECO:0000313" key="10">
    <source>
        <dbReference type="EMBL" id="WAR06905.1"/>
    </source>
</evidence>
<organism evidence="10 11">
    <name type="scientific">Mya arenaria</name>
    <name type="common">Soft-shell clam</name>
    <dbReference type="NCBI Taxonomy" id="6604"/>
    <lineage>
        <taxon>Eukaryota</taxon>
        <taxon>Metazoa</taxon>
        <taxon>Spiralia</taxon>
        <taxon>Lophotrochozoa</taxon>
        <taxon>Mollusca</taxon>
        <taxon>Bivalvia</taxon>
        <taxon>Autobranchia</taxon>
        <taxon>Heteroconchia</taxon>
        <taxon>Euheterodonta</taxon>
        <taxon>Imparidentia</taxon>
        <taxon>Neoheterodontei</taxon>
        <taxon>Myida</taxon>
        <taxon>Myoidea</taxon>
        <taxon>Myidae</taxon>
        <taxon>Mya</taxon>
    </lineage>
</organism>
<keyword evidence="7 9" id="KW-0496">Mitochondrion</keyword>
<comment type="subcellular location">
    <subcellularLocation>
        <location evidence="1 9">Mitochondrion inner membrane</location>
        <topology evidence="1 9">Multi-pass membrane protein</topology>
    </subcellularLocation>
</comment>